<protein>
    <recommendedName>
        <fullName evidence="6">Imidazole glycerol phosphate synthase subunit HisF</fullName>
        <ecNumber evidence="6">4.3.2.10</ecNumber>
    </recommendedName>
    <alternativeName>
        <fullName evidence="6">IGP synthase cyclase subunit</fullName>
    </alternativeName>
    <alternativeName>
        <fullName evidence="6">IGP synthase subunit HisF</fullName>
    </alternativeName>
    <alternativeName>
        <fullName evidence="6">ImGP synthase subunit HisF</fullName>
        <shortName evidence="6">IGPS subunit HisF</shortName>
    </alternativeName>
</protein>
<dbReference type="Pfam" id="PF00977">
    <property type="entry name" value="His_biosynth"/>
    <property type="match status" value="1"/>
</dbReference>
<dbReference type="EMBL" id="CP015363">
    <property type="protein sequence ID" value="ARD85307.1"/>
    <property type="molecule type" value="Genomic_DNA"/>
</dbReference>
<dbReference type="InterPro" id="IPR011060">
    <property type="entry name" value="RibuloseP-bd_barrel"/>
</dbReference>
<evidence type="ECO:0000256" key="1">
    <source>
        <dbReference type="ARBA" id="ARBA00005091"/>
    </source>
</evidence>
<evidence type="ECO:0000256" key="5">
    <source>
        <dbReference type="ARBA" id="ARBA00047838"/>
    </source>
</evidence>
<reference evidence="8 9" key="1">
    <citation type="submission" date="2011-10" db="EMBL/GenBank/DDBJ databases">
        <title>Metabolic and evolutionary patterns in the extreme acidophile Ferroplasma acidiphilum.</title>
        <authorList>
            <person name="Golyshina O.V."/>
            <person name="Kozyavkin S.A."/>
            <person name="Tatusov R.L."/>
            <person name="Slesarev A.I."/>
            <person name="Golyshin P.N."/>
        </authorList>
    </citation>
    <scope>NUCLEOTIDE SEQUENCE [LARGE SCALE GENOMIC DNA]</scope>
    <source>
        <strain evidence="9">Y</strain>
    </source>
</reference>
<dbReference type="KEGG" id="fai:FAD_1449"/>
<evidence type="ECO:0000256" key="3">
    <source>
        <dbReference type="ARBA" id="ARBA00023102"/>
    </source>
</evidence>
<organism evidence="8 9">
    <name type="scientific">Ferroplasma acidiphilum</name>
    <dbReference type="NCBI Taxonomy" id="74969"/>
    <lineage>
        <taxon>Archaea</taxon>
        <taxon>Methanobacteriati</taxon>
        <taxon>Thermoplasmatota</taxon>
        <taxon>Thermoplasmata</taxon>
        <taxon>Thermoplasmatales</taxon>
        <taxon>Ferroplasmaceae</taxon>
        <taxon>Ferroplasma</taxon>
    </lineage>
</organism>
<name>A0A1V0N5B1_9ARCH</name>
<dbReference type="InterPro" id="IPR004651">
    <property type="entry name" value="HisF"/>
</dbReference>
<gene>
    <name evidence="6" type="primary">hisF</name>
    <name evidence="8" type="ORF">FAD_1449</name>
</gene>
<keyword evidence="3 6" id="KW-0368">Histidine biosynthesis</keyword>
<proteinExistence type="inferred from homology"/>
<dbReference type="SUPFAM" id="SSF51366">
    <property type="entry name" value="Ribulose-phoshate binding barrel"/>
    <property type="match status" value="1"/>
</dbReference>
<dbReference type="Proteomes" id="UP000192050">
    <property type="component" value="Chromosome"/>
</dbReference>
<dbReference type="NCBIfam" id="TIGR00735">
    <property type="entry name" value="hisF"/>
    <property type="match status" value="1"/>
</dbReference>
<dbReference type="GO" id="GO:0000107">
    <property type="term" value="F:imidazoleglycerol-phosphate synthase activity"/>
    <property type="evidence" value="ECO:0007669"/>
    <property type="project" value="UniProtKB-UniRule"/>
</dbReference>
<comment type="pathway">
    <text evidence="1 6">Amino-acid biosynthesis; L-histidine biosynthesis; L-histidine from 5-phospho-alpha-D-ribose 1-diphosphate: step 5/9.</text>
</comment>
<dbReference type="PANTHER" id="PTHR21235">
    <property type="entry name" value="IMIDAZOLE GLYCEROL PHOSPHATE SYNTHASE SUBUNIT HISF/H IGP SYNTHASE SUBUNIT HISF/H"/>
    <property type="match status" value="1"/>
</dbReference>
<comment type="subcellular location">
    <subcellularLocation>
        <location evidence="6">Cytoplasm</location>
    </subcellularLocation>
</comment>
<dbReference type="GeneID" id="31676942"/>
<accession>A0A1V0N5B1</accession>
<dbReference type="GO" id="GO:0005737">
    <property type="term" value="C:cytoplasm"/>
    <property type="evidence" value="ECO:0007669"/>
    <property type="project" value="UniProtKB-SubCell"/>
</dbReference>
<evidence type="ECO:0000313" key="9">
    <source>
        <dbReference type="Proteomes" id="UP000192050"/>
    </source>
</evidence>
<evidence type="ECO:0000256" key="7">
    <source>
        <dbReference type="RuleBase" id="RU003657"/>
    </source>
</evidence>
<evidence type="ECO:0000256" key="4">
    <source>
        <dbReference type="ARBA" id="ARBA00023239"/>
    </source>
</evidence>
<comment type="subunit">
    <text evidence="6">Heterodimer of HisH and HisF.</text>
</comment>
<evidence type="ECO:0000256" key="6">
    <source>
        <dbReference type="HAMAP-Rule" id="MF_01013"/>
    </source>
</evidence>
<dbReference type="OrthoDB" id="6261at2157"/>
<dbReference type="InterPro" id="IPR006062">
    <property type="entry name" value="His_biosynth"/>
</dbReference>
<dbReference type="HAMAP" id="MF_01013">
    <property type="entry name" value="HisF"/>
    <property type="match status" value="1"/>
</dbReference>
<dbReference type="AlphaFoldDB" id="A0A1V0N5B1"/>
<feature type="active site" evidence="6">
    <location>
        <position position="130"/>
    </location>
</feature>
<feature type="active site" evidence="6">
    <location>
        <position position="11"/>
    </location>
</feature>
<evidence type="ECO:0000313" key="8">
    <source>
        <dbReference type="EMBL" id="ARD85307.1"/>
    </source>
</evidence>
<dbReference type="GO" id="GO:0016829">
    <property type="term" value="F:lyase activity"/>
    <property type="evidence" value="ECO:0007669"/>
    <property type="project" value="UniProtKB-KW"/>
</dbReference>
<dbReference type="CDD" id="cd04731">
    <property type="entry name" value="HisF"/>
    <property type="match status" value="1"/>
</dbReference>
<comment type="function">
    <text evidence="6">IGPS catalyzes the conversion of PRFAR and glutamine to IGP, AICAR and glutamate. The HisF subunit catalyzes the cyclization activity that produces IGP and AICAR from PRFAR using the ammonia provided by the HisH subunit.</text>
</comment>
<dbReference type="EC" id="4.3.2.10" evidence="6"/>
<dbReference type="InterPro" id="IPR050064">
    <property type="entry name" value="IGPS_HisA/HisF"/>
</dbReference>
<dbReference type="Gene3D" id="3.20.20.70">
    <property type="entry name" value="Aldolase class I"/>
    <property type="match status" value="1"/>
</dbReference>
<dbReference type="RefSeq" id="WP_081142912.1">
    <property type="nucleotide sequence ID" value="NZ_CP015363.1"/>
</dbReference>
<dbReference type="InterPro" id="IPR013785">
    <property type="entry name" value="Aldolase_TIM"/>
</dbReference>
<sequence>MLAKRIIGALDIAGDRVVKGVNFENVRDSGDPIQLAKRYESEGIDELVFLDIRATREKRNIMNMLVERVASEVYIPFTVGGGLTDIETMVKIIRNGADRIFINTYAVEHPEIIGEISDRIGSANTVIAIDSGRHNGNYYVYTHGGTLNAGVDAISWAQKAESLGAGELLVTSINTDGTKKGFDTELIEKITGSVNIPVIASGGAGSPADFLGAFQAGADGALAASIFHEGKYTANEIKKYLKENGVNVRL</sequence>
<keyword evidence="6" id="KW-0963">Cytoplasm</keyword>
<dbReference type="STRING" id="74969.FAD_1449"/>
<keyword evidence="4 6" id="KW-0456">Lyase</keyword>
<dbReference type="UniPathway" id="UPA00031">
    <property type="reaction ID" value="UER00010"/>
</dbReference>
<dbReference type="GO" id="GO:0000105">
    <property type="term" value="P:L-histidine biosynthetic process"/>
    <property type="evidence" value="ECO:0007669"/>
    <property type="project" value="UniProtKB-UniRule"/>
</dbReference>
<comment type="similarity">
    <text evidence="6 7">Belongs to the HisA/HisF family.</text>
</comment>
<dbReference type="PANTHER" id="PTHR21235:SF2">
    <property type="entry name" value="IMIDAZOLE GLYCEROL PHOSPHATE SYNTHASE HISHF"/>
    <property type="match status" value="1"/>
</dbReference>
<evidence type="ECO:0000256" key="2">
    <source>
        <dbReference type="ARBA" id="ARBA00022605"/>
    </source>
</evidence>
<keyword evidence="9" id="KW-1185">Reference proteome</keyword>
<comment type="catalytic activity">
    <reaction evidence="5 6">
        <text>5-[(5-phospho-1-deoxy-D-ribulos-1-ylimino)methylamino]-1-(5-phospho-beta-D-ribosyl)imidazole-4-carboxamide + L-glutamine = D-erythro-1-(imidazol-4-yl)glycerol 3-phosphate + 5-amino-1-(5-phospho-beta-D-ribosyl)imidazole-4-carboxamide + L-glutamate + H(+)</text>
        <dbReference type="Rhea" id="RHEA:24793"/>
        <dbReference type="ChEBI" id="CHEBI:15378"/>
        <dbReference type="ChEBI" id="CHEBI:29985"/>
        <dbReference type="ChEBI" id="CHEBI:58278"/>
        <dbReference type="ChEBI" id="CHEBI:58359"/>
        <dbReference type="ChEBI" id="CHEBI:58475"/>
        <dbReference type="ChEBI" id="CHEBI:58525"/>
        <dbReference type="EC" id="4.3.2.10"/>
    </reaction>
</comment>
<keyword evidence="2 6" id="KW-0028">Amino-acid biosynthesis</keyword>